<dbReference type="InterPro" id="IPR000551">
    <property type="entry name" value="MerR-type_HTH_dom"/>
</dbReference>
<dbReference type="SUPFAM" id="SSF46955">
    <property type="entry name" value="Putative DNA-binding domain"/>
    <property type="match status" value="1"/>
</dbReference>
<dbReference type="AlphaFoldDB" id="A0A0R1LFI1"/>
<dbReference type="Gene3D" id="1.10.1660.10">
    <property type="match status" value="1"/>
</dbReference>
<dbReference type="PATRIC" id="fig|1423715.3.peg.374"/>
<keyword evidence="7" id="KW-1185">Reference proteome</keyword>
<evidence type="ECO:0000313" key="7">
    <source>
        <dbReference type="Proteomes" id="UP000051955"/>
    </source>
</evidence>
<dbReference type="InterPro" id="IPR047057">
    <property type="entry name" value="MerR_fam"/>
</dbReference>
<name>A0A0R1LFI1_9LACO</name>
<organism evidence="6 7">
    <name type="scientific">Levilactobacillus acidifarinae DSM 19394 = JCM 15949</name>
    <dbReference type="NCBI Taxonomy" id="1423715"/>
    <lineage>
        <taxon>Bacteria</taxon>
        <taxon>Bacillati</taxon>
        <taxon>Bacillota</taxon>
        <taxon>Bacilli</taxon>
        <taxon>Lactobacillales</taxon>
        <taxon>Lactobacillaceae</taxon>
        <taxon>Levilactobacillus</taxon>
    </lineage>
</organism>
<dbReference type="SMART" id="SM00422">
    <property type="entry name" value="HTH_MERR"/>
    <property type="match status" value="1"/>
</dbReference>
<accession>A0A0R1LFI1</accession>
<dbReference type="GO" id="GO:0003677">
    <property type="term" value="F:DNA binding"/>
    <property type="evidence" value="ECO:0007669"/>
    <property type="project" value="UniProtKB-KW"/>
</dbReference>
<keyword evidence="4" id="KW-0804">Transcription</keyword>
<dbReference type="STRING" id="1423715.FD25_GL000359"/>
<comment type="caution">
    <text evidence="6">The sequence shown here is derived from an EMBL/GenBank/DDBJ whole genome shotgun (WGS) entry which is preliminary data.</text>
</comment>
<dbReference type="Pfam" id="PF13411">
    <property type="entry name" value="MerR_1"/>
    <property type="match status" value="1"/>
</dbReference>
<dbReference type="Proteomes" id="UP000051955">
    <property type="component" value="Unassembled WGS sequence"/>
</dbReference>
<keyword evidence="3" id="KW-0238">DNA-binding</keyword>
<dbReference type="EMBL" id="AZDV01000026">
    <property type="protein sequence ID" value="KRK94399.1"/>
    <property type="molecule type" value="Genomic_DNA"/>
</dbReference>
<sequence length="153" mass="17350">MSQYLFLKKDKIRLLSSQLDSLYWLLVSSEGSSSMTTYTTKQVADRLNMSVSQLQYYDQLGIIPDLQRTANGYRQFTAANVTWLTQVKVFIDSGMPLKDIQRLTTLVLAGKRQTAAQQNAIIADHLAHLKHRQAETAAQITFIENFLAEHPTD</sequence>
<evidence type="ECO:0000256" key="2">
    <source>
        <dbReference type="ARBA" id="ARBA00023015"/>
    </source>
</evidence>
<evidence type="ECO:0000256" key="3">
    <source>
        <dbReference type="ARBA" id="ARBA00023125"/>
    </source>
</evidence>
<evidence type="ECO:0000256" key="1">
    <source>
        <dbReference type="ARBA" id="ARBA00022491"/>
    </source>
</evidence>
<dbReference type="PROSITE" id="PS50937">
    <property type="entry name" value="HTH_MERR_2"/>
    <property type="match status" value="1"/>
</dbReference>
<dbReference type="InterPro" id="IPR009061">
    <property type="entry name" value="DNA-bd_dom_put_sf"/>
</dbReference>
<dbReference type="GO" id="GO:0003700">
    <property type="term" value="F:DNA-binding transcription factor activity"/>
    <property type="evidence" value="ECO:0007669"/>
    <property type="project" value="InterPro"/>
</dbReference>
<reference evidence="6 7" key="1">
    <citation type="journal article" date="2015" name="Genome Announc.">
        <title>Expanding the biotechnology potential of lactobacilli through comparative genomics of 213 strains and associated genera.</title>
        <authorList>
            <person name="Sun Z."/>
            <person name="Harris H.M."/>
            <person name="McCann A."/>
            <person name="Guo C."/>
            <person name="Argimon S."/>
            <person name="Zhang W."/>
            <person name="Yang X."/>
            <person name="Jeffery I.B."/>
            <person name="Cooney J.C."/>
            <person name="Kagawa T.F."/>
            <person name="Liu W."/>
            <person name="Song Y."/>
            <person name="Salvetti E."/>
            <person name="Wrobel A."/>
            <person name="Rasinkangas P."/>
            <person name="Parkhill J."/>
            <person name="Rea M.C."/>
            <person name="O'Sullivan O."/>
            <person name="Ritari J."/>
            <person name="Douillard F.P."/>
            <person name="Paul Ross R."/>
            <person name="Yang R."/>
            <person name="Briner A.E."/>
            <person name="Felis G.E."/>
            <person name="de Vos W.M."/>
            <person name="Barrangou R."/>
            <person name="Klaenhammer T.R."/>
            <person name="Caufield P.W."/>
            <person name="Cui Y."/>
            <person name="Zhang H."/>
            <person name="O'Toole P.W."/>
        </authorList>
    </citation>
    <scope>NUCLEOTIDE SEQUENCE [LARGE SCALE GENOMIC DNA]</scope>
    <source>
        <strain evidence="6 7">DSM 19394</strain>
    </source>
</reference>
<proteinExistence type="predicted"/>
<evidence type="ECO:0000259" key="5">
    <source>
        <dbReference type="PROSITE" id="PS50937"/>
    </source>
</evidence>
<keyword evidence="1" id="KW-0678">Repressor</keyword>
<dbReference type="PANTHER" id="PTHR30204">
    <property type="entry name" value="REDOX-CYCLING DRUG-SENSING TRANSCRIPTIONAL ACTIVATOR SOXR"/>
    <property type="match status" value="1"/>
</dbReference>
<evidence type="ECO:0000313" key="6">
    <source>
        <dbReference type="EMBL" id="KRK94399.1"/>
    </source>
</evidence>
<protein>
    <recommendedName>
        <fullName evidence="5">HTH merR-type domain-containing protein</fullName>
    </recommendedName>
</protein>
<evidence type="ECO:0000256" key="4">
    <source>
        <dbReference type="ARBA" id="ARBA00023163"/>
    </source>
</evidence>
<feature type="domain" description="HTH merR-type" evidence="5">
    <location>
        <begin position="37"/>
        <end position="106"/>
    </location>
</feature>
<keyword evidence="2" id="KW-0805">Transcription regulation</keyword>
<dbReference type="PANTHER" id="PTHR30204:SF69">
    <property type="entry name" value="MERR-FAMILY TRANSCRIPTIONAL REGULATOR"/>
    <property type="match status" value="1"/>
</dbReference>
<gene>
    <name evidence="6" type="ORF">FD25_GL000359</name>
</gene>